<dbReference type="Gene3D" id="3.40.50.150">
    <property type="entry name" value="Vaccinia Virus protein VP39"/>
    <property type="match status" value="1"/>
</dbReference>
<dbReference type="PANTHER" id="PTHR32266:SF12">
    <property type="entry name" value="NICOTIANAMINE SYNTHASE 3"/>
    <property type="match status" value="1"/>
</dbReference>
<dbReference type="OrthoDB" id="1858069at2759"/>
<dbReference type="InterPro" id="IPR004298">
    <property type="entry name" value="Nicotian_synth"/>
</dbReference>
<dbReference type="PANTHER" id="PTHR32266">
    <property type="entry name" value="NICOTIANAMINE SYNTHASE 3"/>
    <property type="match status" value="1"/>
</dbReference>
<dbReference type="Pfam" id="PF03059">
    <property type="entry name" value="NAS"/>
    <property type="match status" value="1"/>
</dbReference>
<accession>A0A8H7SCU1</accession>
<evidence type="ECO:0000256" key="1">
    <source>
        <dbReference type="ARBA" id="ARBA00007009"/>
    </source>
</evidence>
<sequence length="334" mass="37342">MNYYPPTTNTNTSTTVGIETNGFSTKNVTTTSNVSPLKKSNKINNNTILPSSTLGQILINEIKRIYHGLASSRSLEPSDSINTLFTELVNLCISHRDPNLARIVLKDPKIQKLTPHLRSLCATGEYLLERQWANKLITPLYDIPEFTYANNYKLLVRLELHALLGIGANLSHMIFIGSGPLPLSSMEFIWQSSNRNNNKETEGGGIQRIDNIDKSQEAIDVSKKLAIKYGLQDKMKFYAQDALEEFQGYEKADVIMLGALVGSNNQEKKEFLCHITNKMKSGAILMVRSSNCLRELLYSNTCQLVLEDNNGLEPLAEIHPQNEVVNSVILAQKI</sequence>
<evidence type="ECO:0000256" key="2">
    <source>
        <dbReference type="ARBA" id="ARBA00022679"/>
    </source>
</evidence>
<dbReference type="PROSITE" id="PS51142">
    <property type="entry name" value="NAS"/>
    <property type="match status" value="1"/>
</dbReference>
<keyword evidence="5" id="KW-1185">Reference proteome</keyword>
<dbReference type="Proteomes" id="UP000646827">
    <property type="component" value="Unassembled WGS sequence"/>
</dbReference>
<dbReference type="SUPFAM" id="SSF53335">
    <property type="entry name" value="S-adenosyl-L-methionine-dependent methyltransferases"/>
    <property type="match status" value="1"/>
</dbReference>
<proteinExistence type="inferred from homology"/>
<dbReference type="GO" id="GO:0030418">
    <property type="term" value="P:nicotianamine biosynthetic process"/>
    <property type="evidence" value="ECO:0007669"/>
    <property type="project" value="InterPro"/>
</dbReference>
<evidence type="ECO:0000313" key="5">
    <source>
        <dbReference type="Proteomes" id="UP000646827"/>
    </source>
</evidence>
<evidence type="ECO:0000313" key="4">
    <source>
        <dbReference type="EMBL" id="KAG2225688.1"/>
    </source>
</evidence>
<evidence type="ECO:0008006" key="6">
    <source>
        <dbReference type="Google" id="ProtNLM"/>
    </source>
</evidence>
<comment type="caution">
    <text evidence="4">The sequence shown here is derived from an EMBL/GenBank/DDBJ whole genome shotgun (WGS) entry which is preliminary data.</text>
</comment>
<dbReference type="AlphaFoldDB" id="A0A8H7SCU1"/>
<name>A0A8H7SCU1_9FUNG</name>
<protein>
    <recommendedName>
        <fullName evidence="6">Nicotianamine synthase</fullName>
    </recommendedName>
</protein>
<keyword evidence="3" id="KW-0949">S-adenosyl-L-methionine</keyword>
<gene>
    <name evidence="4" type="ORF">INT45_012160</name>
</gene>
<dbReference type="CDD" id="cd02440">
    <property type="entry name" value="AdoMet_MTases"/>
    <property type="match status" value="1"/>
</dbReference>
<comment type="similarity">
    <text evidence="1">Belongs to the nicotianamine synthase (NAS)-like family.</text>
</comment>
<reference evidence="4 5" key="1">
    <citation type="submission" date="2020-12" db="EMBL/GenBank/DDBJ databases">
        <title>Metabolic potential, ecology and presence of endohyphal bacteria is reflected in genomic diversity of Mucoromycotina.</title>
        <authorList>
            <person name="Muszewska A."/>
            <person name="Okrasinska A."/>
            <person name="Steczkiewicz K."/>
            <person name="Drgas O."/>
            <person name="Orlowska M."/>
            <person name="Perlinska-Lenart U."/>
            <person name="Aleksandrzak-Piekarczyk T."/>
            <person name="Szatraj K."/>
            <person name="Zielenkiewicz U."/>
            <person name="Pilsyk S."/>
            <person name="Malc E."/>
            <person name="Mieczkowski P."/>
            <person name="Kruszewska J.S."/>
            <person name="Biernat P."/>
            <person name="Pawlowska J."/>
        </authorList>
    </citation>
    <scope>NUCLEOTIDE SEQUENCE [LARGE SCALE GENOMIC DNA]</scope>
    <source>
        <strain evidence="4 5">CBS 142.35</strain>
    </source>
</reference>
<evidence type="ECO:0000256" key="3">
    <source>
        <dbReference type="ARBA" id="ARBA00022691"/>
    </source>
</evidence>
<dbReference type="GO" id="GO:0030410">
    <property type="term" value="F:nicotianamine synthase activity"/>
    <property type="evidence" value="ECO:0007669"/>
    <property type="project" value="InterPro"/>
</dbReference>
<dbReference type="InterPro" id="IPR029063">
    <property type="entry name" value="SAM-dependent_MTases_sf"/>
</dbReference>
<dbReference type="EMBL" id="JAEPRB010000025">
    <property type="protein sequence ID" value="KAG2225688.1"/>
    <property type="molecule type" value="Genomic_DNA"/>
</dbReference>
<organism evidence="4 5">
    <name type="scientific">Circinella minor</name>
    <dbReference type="NCBI Taxonomy" id="1195481"/>
    <lineage>
        <taxon>Eukaryota</taxon>
        <taxon>Fungi</taxon>
        <taxon>Fungi incertae sedis</taxon>
        <taxon>Mucoromycota</taxon>
        <taxon>Mucoromycotina</taxon>
        <taxon>Mucoromycetes</taxon>
        <taxon>Mucorales</taxon>
        <taxon>Lichtheimiaceae</taxon>
        <taxon>Circinella</taxon>
    </lineage>
</organism>
<keyword evidence="2" id="KW-0808">Transferase</keyword>